<dbReference type="InParanoid" id="A0A068TYW7"/>
<dbReference type="AlphaFoldDB" id="A0A068TYW7"/>
<evidence type="ECO:0000313" key="9">
    <source>
        <dbReference type="EMBL" id="CDP01466.1"/>
    </source>
</evidence>
<dbReference type="GO" id="GO:0015631">
    <property type="term" value="F:tubulin binding"/>
    <property type="evidence" value="ECO:0007669"/>
    <property type="project" value="InterPro"/>
</dbReference>
<dbReference type="PANTHER" id="PTHR15139:SF0">
    <property type="entry name" value="TUBULIN-SPECIFIC CHAPERONE C"/>
    <property type="match status" value="1"/>
</dbReference>
<dbReference type="PROSITE" id="PS51329">
    <property type="entry name" value="C_CAP_COFACTOR_C"/>
    <property type="match status" value="1"/>
</dbReference>
<keyword evidence="4" id="KW-0007">Acetylation</keyword>
<evidence type="ECO:0000256" key="1">
    <source>
        <dbReference type="ARBA" id="ARBA00004496"/>
    </source>
</evidence>
<comment type="subunit">
    <text evidence="6">Supercomplex made of cofactors A to E. Cofactors A and D function by capturing and stabilizing tubulin in a quasi-native conformation. Cofactor E binds to the cofactor D-tubulin complex; interaction with cofactor C then causes the release of tubulin polypeptides that are committed to the native state.</text>
</comment>
<dbReference type="InterPro" id="IPR031925">
    <property type="entry name" value="TBCC_N"/>
</dbReference>
<dbReference type="PANTHER" id="PTHR15139">
    <property type="entry name" value="TUBULIN FOLDING COFACTOR C"/>
    <property type="match status" value="1"/>
</dbReference>
<dbReference type="InterPro" id="IPR017901">
    <property type="entry name" value="C-CAP_CF_C-like"/>
</dbReference>
<dbReference type="Pfam" id="PF07986">
    <property type="entry name" value="TBCC"/>
    <property type="match status" value="1"/>
</dbReference>
<dbReference type="SMART" id="SM00673">
    <property type="entry name" value="CARP"/>
    <property type="match status" value="2"/>
</dbReference>
<accession>A0A068TYW7</accession>
<dbReference type="InterPro" id="IPR038397">
    <property type="entry name" value="TBCC_N_sf"/>
</dbReference>
<proteinExistence type="inferred from homology"/>
<dbReference type="EMBL" id="HG739091">
    <property type="protein sequence ID" value="CDP01466.1"/>
    <property type="molecule type" value="Genomic_DNA"/>
</dbReference>
<evidence type="ECO:0000256" key="5">
    <source>
        <dbReference type="ARBA" id="ARBA00023186"/>
    </source>
</evidence>
<dbReference type="Pfam" id="PF16752">
    <property type="entry name" value="TBCC_N"/>
    <property type="match status" value="1"/>
</dbReference>
<keyword evidence="5" id="KW-0143">Chaperone</keyword>
<dbReference type="GO" id="GO:0007021">
    <property type="term" value="P:tubulin complex assembly"/>
    <property type="evidence" value="ECO:0007669"/>
    <property type="project" value="TreeGrafter"/>
</dbReference>
<dbReference type="Proteomes" id="UP000295252">
    <property type="component" value="Chromosome IX"/>
</dbReference>
<comment type="similarity">
    <text evidence="2">Belongs to the TBCC family.</text>
</comment>
<sequence>MAEDNHPPADSTTNAASAFAFSSTTTAATIPESQDAALQRKHAAMVERLNNLHHSRISQKPNSDLTSNAESIQSFLARFSESKLSIESNLARISHTASSDPDSLKSELQNVSVSISTLEKLVAESSYYLPSYEVRTCLKTISDLKLSLDDATSHVIPKKKFSFRNKKKPSADPSPSPAQNSIVNESEKPTLGIEIVGLSGVFQSSQGFRGKENEVLVKEFDREGEIGEFSVSNLKGCEVRLKGCLRALFVNKLRGCRVYVGPVFGSVLIEDVEECVFVLASHQIRIHNAKSCDFYLRVRSRPIIEDSSEVRFAPYCLQYAGIEKDLGEANLSEETGNWANVDDFRWLRAVQSPNWSVLPENERIEMVDISNRNENGG</sequence>
<dbReference type="GO" id="GO:0000226">
    <property type="term" value="P:microtubule cytoskeleton organization"/>
    <property type="evidence" value="ECO:0007669"/>
    <property type="project" value="EnsemblPlants"/>
</dbReference>
<dbReference type="STRING" id="49390.A0A068TYW7"/>
<dbReference type="OMA" id="YFQHEIT"/>
<dbReference type="PhylomeDB" id="A0A068TYW7"/>
<name>A0A068TYW7_COFCA</name>
<evidence type="ECO:0000259" key="8">
    <source>
        <dbReference type="PROSITE" id="PS51329"/>
    </source>
</evidence>
<dbReference type="Gramene" id="CDP01466">
    <property type="protein sequence ID" value="CDP01466"/>
    <property type="gene ID" value="GSCOC_T00036520001"/>
</dbReference>
<dbReference type="InterPro" id="IPR027684">
    <property type="entry name" value="TBCC"/>
</dbReference>
<keyword evidence="10" id="KW-1185">Reference proteome</keyword>
<evidence type="ECO:0000313" key="10">
    <source>
        <dbReference type="Proteomes" id="UP000295252"/>
    </source>
</evidence>
<evidence type="ECO:0000256" key="3">
    <source>
        <dbReference type="ARBA" id="ARBA00022490"/>
    </source>
</evidence>
<dbReference type="OrthoDB" id="194775at2759"/>
<reference evidence="10" key="1">
    <citation type="journal article" date="2014" name="Science">
        <title>The coffee genome provides insight into the convergent evolution of caffeine biosynthesis.</title>
        <authorList>
            <person name="Denoeud F."/>
            <person name="Carretero-Paulet L."/>
            <person name="Dereeper A."/>
            <person name="Droc G."/>
            <person name="Guyot R."/>
            <person name="Pietrella M."/>
            <person name="Zheng C."/>
            <person name="Alberti A."/>
            <person name="Anthony F."/>
            <person name="Aprea G."/>
            <person name="Aury J.M."/>
            <person name="Bento P."/>
            <person name="Bernard M."/>
            <person name="Bocs S."/>
            <person name="Campa C."/>
            <person name="Cenci A."/>
            <person name="Combes M.C."/>
            <person name="Crouzillat D."/>
            <person name="Da Silva C."/>
            <person name="Daddiego L."/>
            <person name="De Bellis F."/>
            <person name="Dussert S."/>
            <person name="Garsmeur O."/>
            <person name="Gayraud T."/>
            <person name="Guignon V."/>
            <person name="Jahn K."/>
            <person name="Jamilloux V."/>
            <person name="Joet T."/>
            <person name="Labadie K."/>
            <person name="Lan T."/>
            <person name="Leclercq J."/>
            <person name="Lepelley M."/>
            <person name="Leroy T."/>
            <person name="Li L.T."/>
            <person name="Librado P."/>
            <person name="Lopez L."/>
            <person name="Munoz A."/>
            <person name="Noel B."/>
            <person name="Pallavicini A."/>
            <person name="Perrotta G."/>
            <person name="Poncet V."/>
            <person name="Pot D."/>
            <person name="Priyono X."/>
            <person name="Rigoreau M."/>
            <person name="Rouard M."/>
            <person name="Rozas J."/>
            <person name="Tranchant-Dubreuil C."/>
            <person name="VanBuren R."/>
            <person name="Zhang Q."/>
            <person name="Andrade A.C."/>
            <person name="Argout X."/>
            <person name="Bertrand B."/>
            <person name="de Kochko A."/>
            <person name="Graziosi G."/>
            <person name="Henry R.J."/>
            <person name="Jayarama X."/>
            <person name="Ming R."/>
            <person name="Nagai C."/>
            <person name="Rounsley S."/>
            <person name="Sankoff D."/>
            <person name="Giuliano G."/>
            <person name="Albert V.A."/>
            <person name="Wincker P."/>
            <person name="Lashermes P."/>
        </authorList>
    </citation>
    <scope>NUCLEOTIDE SEQUENCE [LARGE SCALE GENOMIC DNA]</scope>
    <source>
        <strain evidence="10">cv. DH200-94</strain>
    </source>
</reference>
<dbReference type="Gene3D" id="1.20.58.1250">
    <property type="entry name" value="Tubulin Binding Cofactor C, N-terminal domain"/>
    <property type="match status" value="1"/>
</dbReference>
<dbReference type="GO" id="GO:0005737">
    <property type="term" value="C:cytoplasm"/>
    <property type="evidence" value="ECO:0007669"/>
    <property type="project" value="UniProtKB-SubCell"/>
</dbReference>
<dbReference type="GO" id="GO:0007023">
    <property type="term" value="P:post-chaperonin tubulin folding pathway"/>
    <property type="evidence" value="ECO:0007669"/>
    <property type="project" value="InterPro"/>
</dbReference>
<dbReference type="InterPro" id="IPR012945">
    <property type="entry name" value="Tubulin-bd_cofactor_C_dom"/>
</dbReference>
<dbReference type="Gene3D" id="2.160.20.70">
    <property type="match status" value="1"/>
</dbReference>
<evidence type="ECO:0000256" key="4">
    <source>
        <dbReference type="ARBA" id="ARBA00022990"/>
    </source>
</evidence>
<protein>
    <recommendedName>
        <fullName evidence="8">C-CAP/cofactor C-like domain-containing protein</fullName>
    </recommendedName>
</protein>
<feature type="domain" description="C-CAP/cofactor C-like" evidence="8">
    <location>
        <begin position="203"/>
        <end position="346"/>
    </location>
</feature>
<feature type="region of interest" description="Disordered" evidence="7">
    <location>
        <begin position="163"/>
        <end position="183"/>
    </location>
</feature>
<dbReference type="InterPro" id="IPR016098">
    <property type="entry name" value="CAP/MinC_C"/>
</dbReference>
<keyword evidence="3" id="KW-0963">Cytoplasm</keyword>
<gene>
    <name evidence="9" type="ORF">GSCOC_T00036520001</name>
</gene>
<dbReference type="InterPro" id="IPR006599">
    <property type="entry name" value="CARP_motif"/>
</dbReference>
<evidence type="ECO:0000256" key="2">
    <source>
        <dbReference type="ARBA" id="ARBA00008848"/>
    </source>
</evidence>
<comment type="subcellular location">
    <subcellularLocation>
        <location evidence="1">Cytoplasm</location>
    </subcellularLocation>
</comment>
<evidence type="ECO:0000256" key="6">
    <source>
        <dbReference type="ARBA" id="ARBA00026055"/>
    </source>
</evidence>
<evidence type="ECO:0000256" key="7">
    <source>
        <dbReference type="SAM" id="MobiDB-lite"/>
    </source>
</evidence>
<dbReference type="FunFam" id="2.160.20.70:FF:000009">
    <property type="entry name" value="Tubulin-folding cofactor C"/>
    <property type="match status" value="1"/>
</dbReference>
<organism evidence="9 10">
    <name type="scientific">Coffea canephora</name>
    <name type="common">Robusta coffee</name>
    <dbReference type="NCBI Taxonomy" id="49390"/>
    <lineage>
        <taxon>Eukaryota</taxon>
        <taxon>Viridiplantae</taxon>
        <taxon>Streptophyta</taxon>
        <taxon>Embryophyta</taxon>
        <taxon>Tracheophyta</taxon>
        <taxon>Spermatophyta</taxon>
        <taxon>Magnoliopsida</taxon>
        <taxon>eudicotyledons</taxon>
        <taxon>Gunneridae</taxon>
        <taxon>Pentapetalae</taxon>
        <taxon>asterids</taxon>
        <taxon>lamiids</taxon>
        <taxon>Gentianales</taxon>
        <taxon>Rubiaceae</taxon>
        <taxon>Ixoroideae</taxon>
        <taxon>Gardenieae complex</taxon>
        <taxon>Bertiereae - Coffeeae clade</taxon>
        <taxon>Coffeeae</taxon>
        <taxon>Coffea</taxon>
    </lineage>
</organism>
<dbReference type="FunCoup" id="A0A068TYW7">
    <property type="interactions" value="2262"/>
</dbReference>